<feature type="compositionally biased region" description="Polar residues" evidence="1">
    <location>
        <begin position="72"/>
        <end position="81"/>
    </location>
</feature>
<dbReference type="GO" id="GO:0001907">
    <property type="term" value="P:symbiont-mediated killing of host cell"/>
    <property type="evidence" value="ECO:0007669"/>
    <property type="project" value="InterPro"/>
</dbReference>
<dbReference type="Pfam" id="PF04971">
    <property type="entry name" value="Phage_holin_2_1"/>
    <property type="match status" value="1"/>
</dbReference>
<dbReference type="GO" id="GO:0140911">
    <property type="term" value="F:pore-forming activity"/>
    <property type="evidence" value="ECO:0007669"/>
    <property type="project" value="InterPro"/>
</dbReference>
<accession>A0A376PU41</accession>
<proteinExistence type="predicted"/>
<evidence type="ECO:0000313" key="2">
    <source>
        <dbReference type="EMBL" id="STH82026.1"/>
    </source>
</evidence>
<reference evidence="2 3" key="1">
    <citation type="submission" date="2018-06" db="EMBL/GenBank/DDBJ databases">
        <authorList>
            <consortium name="Pathogen Informatics"/>
            <person name="Doyle S."/>
        </authorList>
    </citation>
    <scope>NUCLEOTIDE SEQUENCE [LARGE SCALE GENOMIC DNA]</scope>
    <source>
        <strain evidence="2 3">NCTC8621</strain>
    </source>
</reference>
<organism evidence="2 3">
    <name type="scientific">Escherichia coli</name>
    <dbReference type="NCBI Taxonomy" id="562"/>
    <lineage>
        <taxon>Bacteria</taxon>
        <taxon>Pseudomonadati</taxon>
        <taxon>Pseudomonadota</taxon>
        <taxon>Gammaproteobacteria</taxon>
        <taxon>Enterobacterales</taxon>
        <taxon>Enterobacteriaceae</taxon>
        <taxon>Escherichia</taxon>
    </lineage>
</organism>
<name>A0A376PU41_ECOLX</name>
<sequence>MYQMEKITTGVSYTTSAVGTGYWLLQLLDKVSPSQWVAIGVLGSARYRVAGNTDVITYKCQPDGMLKGWSEQPDTQKTESGSGFCVAI</sequence>
<evidence type="ECO:0000256" key="1">
    <source>
        <dbReference type="SAM" id="MobiDB-lite"/>
    </source>
</evidence>
<evidence type="ECO:0000313" key="3">
    <source>
        <dbReference type="Proteomes" id="UP000255093"/>
    </source>
</evidence>
<dbReference type="AlphaFoldDB" id="A0A376PU41"/>
<feature type="region of interest" description="Disordered" evidence="1">
    <location>
        <begin position="69"/>
        <end position="88"/>
    </location>
</feature>
<gene>
    <name evidence="2" type="ORF">NCTC8621_01979</name>
</gene>
<dbReference type="EMBL" id="UGBW01000003">
    <property type="protein sequence ID" value="STH82026.1"/>
    <property type="molecule type" value="Genomic_DNA"/>
</dbReference>
<dbReference type="Proteomes" id="UP000255093">
    <property type="component" value="Unassembled WGS sequence"/>
</dbReference>
<dbReference type="InterPro" id="IPR007054">
    <property type="entry name" value="Lysis_S"/>
</dbReference>
<dbReference type="RefSeq" id="WP_024242449.1">
    <property type="nucleotide sequence ID" value="NZ_CAJGGI010000027.1"/>
</dbReference>
<protein>
    <submittedName>
        <fullName evidence="2">Putative lysis protein S</fullName>
    </submittedName>
</protein>